<keyword evidence="5" id="KW-0808">Transferase</keyword>
<evidence type="ECO:0000256" key="8">
    <source>
        <dbReference type="ARBA" id="ARBA00022842"/>
    </source>
</evidence>
<protein>
    <recommendedName>
        <fullName evidence="3">FAD:protein FMN transferase</fullName>
        <ecNumber evidence="2">2.7.1.180</ecNumber>
    </recommendedName>
    <alternativeName>
        <fullName evidence="9">Flavin transferase</fullName>
    </alternativeName>
</protein>
<evidence type="ECO:0000256" key="2">
    <source>
        <dbReference type="ARBA" id="ARBA00011955"/>
    </source>
</evidence>
<dbReference type="EC" id="2.7.1.180" evidence="2"/>
<dbReference type="PANTHER" id="PTHR30040:SF2">
    <property type="entry name" value="FAD:PROTEIN FMN TRANSFERASE"/>
    <property type="match status" value="1"/>
</dbReference>
<evidence type="ECO:0000256" key="5">
    <source>
        <dbReference type="ARBA" id="ARBA00022679"/>
    </source>
</evidence>
<sequence length="241" mass="26031">MGTFASISIAVSVDRQRARVAIQRCRDSLEADERRFSHFDPGSEISRSLRREVIAAEAQQEIDQVMRACRSLEEESGGVFRATDPRTGRIDTAGYVKGYAIRKAAEAIRNEGVHDFLLSVGGDTTCSGAPNQRRPWRVAVADPLRPRAIAALLEVHDGAVATAGVTQRGEHIWRSGDHGSSEHLSWTVTGPDIALADAFSTIGFAMGPKGISWVNGHEGYASLVVMRDGSLTGDSMLLRAS</sequence>
<proteinExistence type="predicted"/>
<dbReference type="Gene3D" id="3.10.520.10">
    <property type="entry name" value="ApbE-like domains"/>
    <property type="match status" value="2"/>
</dbReference>
<evidence type="ECO:0000256" key="3">
    <source>
        <dbReference type="ARBA" id="ARBA00016337"/>
    </source>
</evidence>
<keyword evidence="6" id="KW-0479">Metal-binding</keyword>
<accession>A0A6J7J6R5</accession>
<evidence type="ECO:0000256" key="9">
    <source>
        <dbReference type="ARBA" id="ARBA00031306"/>
    </source>
</evidence>
<comment type="catalytic activity">
    <reaction evidence="10">
        <text>L-threonyl-[protein] + FAD = FMN-L-threonyl-[protein] + AMP + H(+)</text>
        <dbReference type="Rhea" id="RHEA:36847"/>
        <dbReference type="Rhea" id="RHEA-COMP:11060"/>
        <dbReference type="Rhea" id="RHEA-COMP:11061"/>
        <dbReference type="ChEBI" id="CHEBI:15378"/>
        <dbReference type="ChEBI" id="CHEBI:30013"/>
        <dbReference type="ChEBI" id="CHEBI:57692"/>
        <dbReference type="ChEBI" id="CHEBI:74257"/>
        <dbReference type="ChEBI" id="CHEBI:456215"/>
        <dbReference type="EC" id="2.7.1.180"/>
    </reaction>
</comment>
<dbReference type="InterPro" id="IPR003374">
    <property type="entry name" value="ApbE-like_sf"/>
</dbReference>
<dbReference type="SUPFAM" id="SSF143631">
    <property type="entry name" value="ApbE-like"/>
    <property type="match status" value="1"/>
</dbReference>
<organism evidence="11">
    <name type="scientific">freshwater metagenome</name>
    <dbReference type="NCBI Taxonomy" id="449393"/>
    <lineage>
        <taxon>unclassified sequences</taxon>
        <taxon>metagenomes</taxon>
        <taxon>ecological metagenomes</taxon>
    </lineage>
</organism>
<dbReference type="Pfam" id="PF02424">
    <property type="entry name" value="ApbE"/>
    <property type="match status" value="2"/>
</dbReference>
<dbReference type="GO" id="GO:0016740">
    <property type="term" value="F:transferase activity"/>
    <property type="evidence" value="ECO:0007669"/>
    <property type="project" value="UniProtKB-KW"/>
</dbReference>
<evidence type="ECO:0000256" key="4">
    <source>
        <dbReference type="ARBA" id="ARBA00022630"/>
    </source>
</evidence>
<comment type="cofactor">
    <cofactor evidence="1">
        <name>Mg(2+)</name>
        <dbReference type="ChEBI" id="CHEBI:18420"/>
    </cofactor>
</comment>
<dbReference type="EMBL" id="CAFBNE010000016">
    <property type="protein sequence ID" value="CAB4938760.1"/>
    <property type="molecule type" value="Genomic_DNA"/>
</dbReference>
<reference evidence="11" key="1">
    <citation type="submission" date="2020-05" db="EMBL/GenBank/DDBJ databases">
        <authorList>
            <person name="Chiriac C."/>
            <person name="Salcher M."/>
            <person name="Ghai R."/>
            <person name="Kavagutti S V."/>
        </authorList>
    </citation>
    <scope>NUCLEOTIDE SEQUENCE</scope>
</reference>
<evidence type="ECO:0000256" key="1">
    <source>
        <dbReference type="ARBA" id="ARBA00001946"/>
    </source>
</evidence>
<evidence type="ECO:0000313" key="11">
    <source>
        <dbReference type="EMBL" id="CAB4938760.1"/>
    </source>
</evidence>
<name>A0A6J7J6R5_9ZZZZ</name>
<evidence type="ECO:0000256" key="6">
    <source>
        <dbReference type="ARBA" id="ARBA00022723"/>
    </source>
</evidence>
<keyword evidence="7" id="KW-0274">FAD</keyword>
<keyword evidence="8" id="KW-0460">Magnesium</keyword>
<dbReference type="GO" id="GO:0046872">
    <property type="term" value="F:metal ion binding"/>
    <property type="evidence" value="ECO:0007669"/>
    <property type="project" value="UniProtKB-KW"/>
</dbReference>
<dbReference type="InterPro" id="IPR024932">
    <property type="entry name" value="ApbE"/>
</dbReference>
<evidence type="ECO:0000256" key="10">
    <source>
        <dbReference type="ARBA" id="ARBA00048540"/>
    </source>
</evidence>
<evidence type="ECO:0000256" key="7">
    <source>
        <dbReference type="ARBA" id="ARBA00022827"/>
    </source>
</evidence>
<gene>
    <name evidence="11" type="ORF">UFOPK3772_00761</name>
</gene>
<dbReference type="AlphaFoldDB" id="A0A6J7J6R5"/>
<dbReference type="PANTHER" id="PTHR30040">
    <property type="entry name" value="THIAMINE BIOSYNTHESIS LIPOPROTEIN APBE"/>
    <property type="match status" value="1"/>
</dbReference>
<keyword evidence="4" id="KW-0285">Flavoprotein</keyword>